<dbReference type="AlphaFoldDB" id="E4V5M8"/>
<organism evidence="2">
    <name type="scientific">Arthroderma gypseum (strain ATCC MYA-4604 / CBS 118893)</name>
    <name type="common">Microsporum gypseum</name>
    <dbReference type="NCBI Taxonomy" id="535722"/>
    <lineage>
        <taxon>Eukaryota</taxon>
        <taxon>Fungi</taxon>
        <taxon>Dikarya</taxon>
        <taxon>Ascomycota</taxon>
        <taxon>Pezizomycotina</taxon>
        <taxon>Eurotiomycetes</taxon>
        <taxon>Eurotiomycetidae</taxon>
        <taxon>Onygenales</taxon>
        <taxon>Arthrodermataceae</taxon>
        <taxon>Nannizzia</taxon>
    </lineage>
</organism>
<proteinExistence type="predicted"/>
<name>E4V5M8_ARTGP</name>
<dbReference type="EMBL" id="DS989830">
    <property type="protein sequence ID" value="EFR05403.1"/>
    <property type="molecule type" value="Genomic_DNA"/>
</dbReference>
<evidence type="ECO:0000313" key="1">
    <source>
        <dbReference type="EMBL" id="EFR05403.1"/>
    </source>
</evidence>
<dbReference type="Proteomes" id="UP000002669">
    <property type="component" value="Unassembled WGS sequence"/>
</dbReference>
<protein>
    <submittedName>
        <fullName evidence="1">Uncharacterized protein</fullName>
    </submittedName>
</protein>
<dbReference type="GeneID" id="10024740"/>
<reference evidence="2" key="1">
    <citation type="journal article" date="2012" name="MBio">
        <title>Comparative genome analysis of Trichophyton rubrum and related dermatophytes reveals candidate genes involved in infection.</title>
        <authorList>
            <person name="Martinez D.A."/>
            <person name="Oliver B.G."/>
            <person name="Graeser Y."/>
            <person name="Goldberg J.M."/>
            <person name="Li W."/>
            <person name="Martinez-Rossi N.M."/>
            <person name="Monod M."/>
            <person name="Shelest E."/>
            <person name="Barton R.C."/>
            <person name="Birch E."/>
            <person name="Brakhage A.A."/>
            <person name="Chen Z."/>
            <person name="Gurr S.J."/>
            <person name="Heiman D."/>
            <person name="Heitman J."/>
            <person name="Kosti I."/>
            <person name="Rossi A."/>
            <person name="Saif S."/>
            <person name="Samalova M."/>
            <person name="Saunders C.W."/>
            <person name="Shea T."/>
            <person name="Summerbell R.C."/>
            <person name="Xu J."/>
            <person name="Young S."/>
            <person name="Zeng Q."/>
            <person name="Birren B.W."/>
            <person name="Cuomo C.A."/>
            <person name="White T.C."/>
        </authorList>
    </citation>
    <scope>NUCLEOTIDE SEQUENCE [LARGE SCALE GENOMIC DNA]</scope>
    <source>
        <strain evidence="2">ATCC MYA-4604 / CBS 118893</strain>
    </source>
</reference>
<dbReference type="HOGENOM" id="CLU_2346259_0_0_1"/>
<accession>E4V5M8</accession>
<sequence length="97" mass="10045">MSAIITQEETSLLVAGIGSSPGRKGVSPPVVNQTGQTSCYPLSINQSTSTEDFNTSTPLAIDGALAKAPGRYASKWISYTSIHIAISDQPPGPIIKG</sequence>
<dbReference type="RefSeq" id="XP_003169510.1">
    <property type="nucleotide sequence ID" value="XM_003169462.1"/>
</dbReference>
<keyword evidence="2" id="KW-1185">Reference proteome</keyword>
<dbReference type="InParanoid" id="E4V5M8"/>
<gene>
    <name evidence="1" type="ORF">MGYG_08415</name>
</gene>
<dbReference type="VEuPathDB" id="FungiDB:MGYG_08415"/>
<evidence type="ECO:0000313" key="2">
    <source>
        <dbReference type="Proteomes" id="UP000002669"/>
    </source>
</evidence>